<evidence type="ECO:0000313" key="2">
    <source>
        <dbReference type="Proteomes" id="UP000533429"/>
    </source>
</evidence>
<gene>
    <name evidence="1" type="ORF">HWA77_09365</name>
</gene>
<protein>
    <submittedName>
        <fullName evidence="1">Uncharacterized protein</fullName>
    </submittedName>
</protein>
<accession>A0A850QR25</accession>
<comment type="caution">
    <text evidence="1">The sequence shown here is derived from an EMBL/GenBank/DDBJ whole genome shotgun (WGS) entry which is preliminary data.</text>
</comment>
<reference evidence="1 2" key="1">
    <citation type="submission" date="2020-06" db="EMBL/GenBank/DDBJ databases">
        <title>Photobacterium damselae subsp. damselae comparative genomics.</title>
        <authorList>
            <person name="Osorio C.R."/>
        </authorList>
    </citation>
    <scope>NUCLEOTIDE SEQUENCE [LARGE SCALE GENOMIC DNA]</scope>
    <source>
        <strain evidence="1 2">TW250/03</strain>
    </source>
</reference>
<proteinExistence type="predicted"/>
<name>A0A850QR25_PHODD</name>
<dbReference type="Proteomes" id="UP000533429">
    <property type="component" value="Unassembled WGS sequence"/>
</dbReference>
<sequence length="53" mass="5884">MSNILTAIKASEKERQNHANASVSPIIHPMKTIKEQHKAKNSWLVPLLIAVVP</sequence>
<dbReference type="EMBL" id="JABXOR010000587">
    <property type="protein sequence ID" value="NVP00414.1"/>
    <property type="molecule type" value="Genomic_DNA"/>
</dbReference>
<dbReference type="AlphaFoldDB" id="A0A850QR25"/>
<evidence type="ECO:0000313" key="1">
    <source>
        <dbReference type="EMBL" id="NVP00414.1"/>
    </source>
</evidence>
<feature type="non-terminal residue" evidence="1">
    <location>
        <position position="53"/>
    </location>
</feature>
<organism evidence="1 2">
    <name type="scientific">Photobacterium damselae subsp. damselae</name>
    <name type="common">Listonella damsela</name>
    <dbReference type="NCBI Taxonomy" id="85581"/>
    <lineage>
        <taxon>Bacteria</taxon>
        <taxon>Pseudomonadati</taxon>
        <taxon>Pseudomonadota</taxon>
        <taxon>Gammaproteobacteria</taxon>
        <taxon>Vibrionales</taxon>
        <taxon>Vibrionaceae</taxon>
        <taxon>Photobacterium</taxon>
    </lineage>
</organism>